<dbReference type="SUPFAM" id="SSF53474">
    <property type="entry name" value="alpha/beta-Hydrolases"/>
    <property type="match status" value="1"/>
</dbReference>
<dbReference type="Gene3D" id="3.40.50.1820">
    <property type="entry name" value="alpha/beta hydrolase"/>
    <property type="match status" value="1"/>
</dbReference>
<dbReference type="PRINTS" id="PR00111">
    <property type="entry name" value="ABHYDROLASE"/>
</dbReference>
<dbReference type="PANTHER" id="PTHR43433">
    <property type="entry name" value="HYDROLASE, ALPHA/BETA FOLD FAMILY PROTEIN"/>
    <property type="match status" value="1"/>
</dbReference>
<dbReference type="KEGG" id="cpra:CPter91_0144"/>
<evidence type="ECO:0000313" key="3">
    <source>
        <dbReference type="Proteomes" id="UP000074561"/>
    </source>
</evidence>
<dbReference type="AlphaFoldDB" id="A0A127PXK7"/>
<dbReference type="Pfam" id="PF00561">
    <property type="entry name" value="Abhydrolase_1"/>
    <property type="match status" value="1"/>
</dbReference>
<dbReference type="InterPro" id="IPR000073">
    <property type="entry name" value="AB_hydrolase_1"/>
</dbReference>
<gene>
    <name evidence="2" type="primary">pcaD</name>
    <name evidence="2" type="ORF">CPter91_0144</name>
</gene>
<evidence type="ECO:0000259" key="1">
    <source>
        <dbReference type="Pfam" id="PF00561"/>
    </source>
</evidence>
<proteinExistence type="predicted"/>
<organism evidence="2 3">
    <name type="scientific">Collimonas pratensis</name>
    <dbReference type="NCBI Taxonomy" id="279113"/>
    <lineage>
        <taxon>Bacteria</taxon>
        <taxon>Pseudomonadati</taxon>
        <taxon>Pseudomonadota</taxon>
        <taxon>Betaproteobacteria</taxon>
        <taxon>Burkholderiales</taxon>
        <taxon>Oxalobacteraceae</taxon>
        <taxon>Collimonas</taxon>
    </lineage>
</organism>
<name>A0A127PXK7_9BURK</name>
<dbReference type="OrthoDB" id="9793083at2"/>
<reference evidence="2 3" key="1">
    <citation type="submission" date="2015-11" db="EMBL/GenBank/DDBJ databases">
        <title>Exploring the genomic traits of fungus-feeding bacterial genus Collimonas.</title>
        <authorList>
            <person name="Song C."/>
            <person name="Schmidt R."/>
            <person name="de Jager V."/>
            <person name="Krzyzanowska D."/>
            <person name="Jongedijk E."/>
            <person name="Cankar K."/>
            <person name="Beekwilder J."/>
            <person name="van Veen A."/>
            <person name="de Boer W."/>
            <person name="van Veen J.A."/>
            <person name="Garbeva P."/>
        </authorList>
    </citation>
    <scope>NUCLEOTIDE SEQUENCE [LARGE SCALE GENOMIC DNA]</scope>
    <source>
        <strain evidence="2 3">Ter91</strain>
    </source>
</reference>
<dbReference type="NCBIfam" id="TIGR02427">
    <property type="entry name" value="protocat_pcaD"/>
    <property type="match status" value="1"/>
</dbReference>
<dbReference type="PANTHER" id="PTHR43433:SF5">
    <property type="entry name" value="AB HYDROLASE-1 DOMAIN-CONTAINING PROTEIN"/>
    <property type="match status" value="1"/>
</dbReference>
<dbReference type="PATRIC" id="fig|279113.9.peg.145"/>
<evidence type="ECO:0000313" key="2">
    <source>
        <dbReference type="EMBL" id="AMP02543.1"/>
    </source>
</evidence>
<dbReference type="RefSeq" id="WP_061935626.1">
    <property type="nucleotide sequence ID" value="NZ_CP013234.1"/>
</dbReference>
<protein>
    <submittedName>
        <fullName evidence="2">3-oxoadipate enol-lactonase</fullName>
    </submittedName>
</protein>
<dbReference type="STRING" id="279113.CPter91_0144"/>
<dbReference type="InterPro" id="IPR050471">
    <property type="entry name" value="AB_hydrolase"/>
</dbReference>
<dbReference type="EMBL" id="CP013234">
    <property type="protein sequence ID" value="AMP02543.1"/>
    <property type="molecule type" value="Genomic_DNA"/>
</dbReference>
<dbReference type="GO" id="GO:0047570">
    <property type="term" value="F:3-oxoadipate enol-lactonase activity"/>
    <property type="evidence" value="ECO:0007669"/>
    <property type="project" value="InterPro"/>
</dbReference>
<dbReference type="Proteomes" id="UP000074561">
    <property type="component" value="Chromosome"/>
</dbReference>
<sequence length="258" mass="27673">MPILTLAGEDFFYSLDGPPAAPILVLSNSLGTTMAMWDNQMEILRQRYRILRYDTRGHGRSLASPAPYTLQMLGQDVLHLLDALKIDKFHFCGISMGGLTGLWLAIHAGARLQKLVIADSAARIGTADGWRARAQLVRDSGMAAVADGAAGRWFTPAFIAHAPGLVQQYVASLRTCSPAGYAACCLALADADLRSEIAAIKTQTLLIAGVHDPVTTTTDARFMQDAIGGAQYAELNASHLSNIEASADFNKLLLQFLA</sequence>
<feature type="domain" description="AB hydrolase-1" evidence="1">
    <location>
        <begin position="22"/>
        <end position="244"/>
    </location>
</feature>
<accession>A0A127PXK7</accession>
<dbReference type="GO" id="GO:0042952">
    <property type="term" value="P:beta-ketoadipate pathway"/>
    <property type="evidence" value="ECO:0007669"/>
    <property type="project" value="InterPro"/>
</dbReference>
<dbReference type="InterPro" id="IPR029058">
    <property type="entry name" value="AB_hydrolase_fold"/>
</dbReference>
<dbReference type="InterPro" id="IPR026968">
    <property type="entry name" value="PcaD/CatD"/>
</dbReference>